<dbReference type="Pfam" id="PF11945">
    <property type="entry name" value="WASH_WAHD"/>
    <property type="match status" value="1"/>
</dbReference>
<evidence type="ECO:0000313" key="5">
    <source>
        <dbReference type="EMBL" id="GAB1224215.1"/>
    </source>
</evidence>
<gene>
    <name evidence="5" type="ORF">ENUP19_0180G0034</name>
</gene>
<feature type="domain" description="WH2" evidence="4">
    <location>
        <begin position="340"/>
        <end position="357"/>
    </location>
</feature>
<dbReference type="Pfam" id="PF02205">
    <property type="entry name" value="WH2"/>
    <property type="match status" value="1"/>
</dbReference>
<evidence type="ECO:0000256" key="2">
    <source>
        <dbReference type="ARBA" id="ARBA00023203"/>
    </source>
</evidence>
<dbReference type="Proteomes" id="UP001628156">
    <property type="component" value="Unassembled WGS sequence"/>
</dbReference>
<evidence type="ECO:0000313" key="6">
    <source>
        <dbReference type="Proteomes" id="UP001628156"/>
    </source>
</evidence>
<evidence type="ECO:0000256" key="1">
    <source>
        <dbReference type="ARBA" id="ARBA00005602"/>
    </source>
</evidence>
<dbReference type="PANTHER" id="PTHR23331:SF1">
    <property type="entry name" value="WASH COMPLEX SUBUNIT 1"/>
    <property type="match status" value="1"/>
</dbReference>
<feature type="region of interest" description="Disordered" evidence="3">
    <location>
        <begin position="397"/>
        <end position="416"/>
    </location>
</feature>
<name>A0ABQ0DMY2_9EUKA</name>
<comment type="similarity">
    <text evidence="1">Belongs to the WASH1 family.</text>
</comment>
<dbReference type="Gene3D" id="6.10.280.150">
    <property type="match status" value="1"/>
</dbReference>
<feature type="region of interest" description="Disordered" evidence="3">
    <location>
        <begin position="256"/>
        <end position="386"/>
    </location>
</feature>
<dbReference type="InterPro" id="IPR021854">
    <property type="entry name" value="WASH1_WAHD"/>
</dbReference>
<evidence type="ECO:0000259" key="4">
    <source>
        <dbReference type="PROSITE" id="PS51082"/>
    </source>
</evidence>
<feature type="compositionally biased region" description="Low complexity" evidence="3">
    <location>
        <begin position="301"/>
        <end position="310"/>
    </location>
</feature>
<dbReference type="InterPro" id="IPR028290">
    <property type="entry name" value="WASH1"/>
</dbReference>
<keyword evidence="2" id="KW-0009">Actin-binding</keyword>
<evidence type="ECO:0000256" key="3">
    <source>
        <dbReference type="SAM" id="MobiDB-lite"/>
    </source>
</evidence>
<accession>A0ABQ0DMY2</accession>
<feature type="compositionally biased region" description="Low complexity" evidence="3">
    <location>
        <begin position="283"/>
        <end position="292"/>
    </location>
</feature>
<dbReference type="PROSITE" id="PS51082">
    <property type="entry name" value="WH2"/>
    <property type="match status" value="1"/>
</dbReference>
<keyword evidence="6" id="KW-1185">Reference proteome</keyword>
<feature type="compositionally biased region" description="Polar residues" evidence="3">
    <location>
        <begin position="366"/>
        <end position="382"/>
    </location>
</feature>
<protein>
    <recommendedName>
        <fullName evidence="4">WH2 domain-containing protein</fullName>
    </recommendedName>
</protein>
<comment type="caution">
    <text evidence="5">The sequence shown here is derived from an EMBL/GenBank/DDBJ whole genome shotgun (WGS) entry which is preliminary data.</text>
</comment>
<feature type="compositionally biased region" description="Acidic residues" evidence="3">
    <location>
        <begin position="405"/>
        <end position="416"/>
    </location>
</feature>
<dbReference type="EMBL" id="BAAFRS010000180">
    <property type="protein sequence ID" value="GAB1224215.1"/>
    <property type="molecule type" value="Genomic_DNA"/>
</dbReference>
<dbReference type="PANTHER" id="PTHR23331">
    <property type="entry name" value="CXYORF1"/>
    <property type="match status" value="1"/>
</dbReference>
<reference evidence="5 6" key="1">
    <citation type="journal article" date="2019" name="PLoS Negl. Trop. Dis.">
        <title>Whole genome sequencing of Entamoeba nuttalli reveals mammalian host-related molecular signatures and a novel octapeptide-repeat surface protein.</title>
        <authorList>
            <person name="Tanaka M."/>
            <person name="Makiuchi T."/>
            <person name="Komiyama T."/>
            <person name="Shiina T."/>
            <person name="Osaki K."/>
            <person name="Tachibana H."/>
        </authorList>
    </citation>
    <scope>NUCLEOTIDE SEQUENCE [LARGE SCALE GENOMIC DNA]</scope>
    <source>
        <strain evidence="5 6">P19-061405</strain>
    </source>
</reference>
<proteinExistence type="inferred from homology"/>
<feature type="compositionally biased region" description="Acidic residues" evidence="3">
    <location>
        <begin position="256"/>
        <end position="269"/>
    </location>
</feature>
<sequence length="416" mass="45725">MNCNSSIPLVYADNKEIEQQQRMIESINQINVISQNINNSINNQITLIKHRIESLQQRTTKIQNKLKEITGSPKAITVFTPNKSPNLIITPIKLLEPPQIQIQYKQNIPSKPIQLNQNKILVSLSKYSINNPLIQKESTHFLVPTQIQSIGSLLLFNSGVNVYADYSNCDNTKKLHSISSSVLKNETKEEQNDSLSELNEFNAIQTDDGFGYRPTLDKLPELSLPSNLPKLSNIAELSFRGSSPLLSIAPSVDLPDIDLDNDSDDEDIESNTPLSIPPPPPSLSISQPSSSFNPPPPPPQITTSVQQHPQIVPPPPSTIPNTPQPKDLTPEAKSAIQSGGMGGLLEQIRQGKKLKKVETVDKSSPKVGNSSDPKKSTTSTGGNDLMEALMLKLKTMRANSNYDATDNDGDDSEVWE</sequence>
<dbReference type="InterPro" id="IPR003124">
    <property type="entry name" value="WH2_dom"/>
</dbReference>
<organism evidence="5 6">
    <name type="scientific">Entamoeba nuttalli</name>
    <dbReference type="NCBI Taxonomy" id="412467"/>
    <lineage>
        <taxon>Eukaryota</taxon>
        <taxon>Amoebozoa</taxon>
        <taxon>Evosea</taxon>
        <taxon>Archamoebae</taxon>
        <taxon>Mastigamoebida</taxon>
        <taxon>Entamoebidae</taxon>
        <taxon>Entamoeba</taxon>
    </lineage>
</organism>